<gene>
    <name evidence="11" type="ORF">PBAH0796_LOCUS13123</name>
</gene>
<keyword evidence="3" id="KW-0378">Hydrolase</keyword>
<feature type="transmembrane region" description="Helical" evidence="9">
    <location>
        <begin position="284"/>
        <end position="305"/>
    </location>
</feature>
<name>A0A7S0AAJ9_9DINO</name>
<reference evidence="11" key="1">
    <citation type="submission" date="2021-01" db="EMBL/GenBank/DDBJ databases">
        <authorList>
            <person name="Corre E."/>
            <person name="Pelletier E."/>
            <person name="Niang G."/>
            <person name="Scheremetjew M."/>
            <person name="Finn R."/>
            <person name="Kale V."/>
            <person name="Holt S."/>
            <person name="Cochrane G."/>
            <person name="Meng A."/>
            <person name="Brown T."/>
            <person name="Cohen L."/>
        </authorList>
    </citation>
    <scope>NUCLEOTIDE SEQUENCE</scope>
    <source>
        <strain evidence="11">Pbaha01</strain>
    </source>
</reference>
<sequence length="462" mass="50684">MQGEAANAPVLQASDANRHEGHEGVERRRRIKDQSPPPLDTVHAEQEILISPKVDAALERARGFFALSLAWPVALLCRDFCVEGCRARKRQLVHEGAEQVLRIQQACRTELADRYFSFWAFFAEEEFYLLSLPVLHWNIDSRFARQIFFVVSGGLVWGNLLKDVFQLPRPKHFEPKVWMPSTVQEVDTTACRDFGFPSTHAMNSVSNSLFTVLYRLRHSPTAPRATGVGAMLLLAGAWVFSIAFGRLYLGVHSPLDVKAGLLQGLFIALVAQWPLALCEHVDRWLLTAPHANSCLLLLLAVVLVLHPRPRPATPTFLQNCELCGMIFGTAAGFRMEADRRAGRGPLGLGVGSEAAAALRAGSNALALPLLALRTAVGCVLVLLTRVALKALFVRAFCTVGLDPRPPKLAPRKEAGDTAQRDIKGWDLWAAAVTKVAVYAALTWAVVCGCPAFFEVVLGLPCE</sequence>
<dbReference type="Pfam" id="PF01569">
    <property type="entry name" value="PAP2"/>
    <property type="match status" value="1"/>
</dbReference>
<evidence type="ECO:0000256" key="1">
    <source>
        <dbReference type="ARBA" id="ARBA00004477"/>
    </source>
</evidence>
<feature type="transmembrane region" description="Helical" evidence="9">
    <location>
        <begin position="260"/>
        <end position="277"/>
    </location>
</feature>
<keyword evidence="2 9" id="KW-0812">Transmembrane</keyword>
<evidence type="ECO:0000256" key="4">
    <source>
        <dbReference type="ARBA" id="ARBA00022824"/>
    </source>
</evidence>
<dbReference type="SUPFAM" id="SSF48317">
    <property type="entry name" value="Acid phosphatase/Vanadium-dependent haloperoxidase"/>
    <property type="match status" value="1"/>
</dbReference>
<dbReference type="Gene3D" id="1.20.144.10">
    <property type="entry name" value="Phosphatidic acid phosphatase type 2/haloperoxidase"/>
    <property type="match status" value="1"/>
</dbReference>
<dbReference type="SMART" id="SM00014">
    <property type="entry name" value="acidPPc"/>
    <property type="match status" value="1"/>
</dbReference>
<organism evidence="11">
    <name type="scientific">Pyrodinium bahamense</name>
    <dbReference type="NCBI Taxonomy" id="73915"/>
    <lineage>
        <taxon>Eukaryota</taxon>
        <taxon>Sar</taxon>
        <taxon>Alveolata</taxon>
        <taxon>Dinophyceae</taxon>
        <taxon>Gonyaulacales</taxon>
        <taxon>Pyrocystaceae</taxon>
        <taxon>Pyrodinium</taxon>
    </lineage>
</organism>
<evidence type="ECO:0000259" key="10">
    <source>
        <dbReference type="SMART" id="SM00014"/>
    </source>
</evidence>
<keyword evidence="5 9" id="KW-1133">Transmembrane helix</keyword>
<dbReference type="InterPro" id="IPR000326">
    <property type="entry name" value="PAP2/HPO"/>
</dbReference>
<evidence type="ECO:0000256" key="3">
    <source>
        <dbReference type="ARBA" id="ARBA00022801"/>
    </source>
</evidence>
<keyword evidence="6 9" id="KW-0472">Membrane</keyword>
<dbReference type="PANTHER" id="PTHR14969:SF28">
    <property type="entry name" value="DIHYDROSPHINGOSINE 1-PHOSPHATE PHOSPHATASE LCB3-RELATED"/>
    <property type="match status" value="1"/>
</dbReference>
<feature type="region of interest" description="Disordered" evidence="8">
    <location>
        <begin position="1"/>
        <end position="39"/>
    </location>
</feature>
<dbReference type="EMBL" id="HBEG01021702">
    <property type="protein sequence ID" value="CAD8357756.1"/>
    <property type="molecule type" value="Transcribed_RNA"/>
</dbReference>
<feature type="transmembrane region" description="Helical" evidence="9">
    <location>
        <begin position="365"/>
        <end position="384"/>
    </location>
</feature>
<accession>A0A7S0AAJ9</accession>
<evidence type="ECO:0000313" key="11">
    <source>
        <dbReference type="EMBL" id="CAD8357756.1"/>
    </source>
</evidence>
<comment type="similarity">
    <text evidence="7">Belongs to the type 2 lipid phosphate phosphatase family.</text>
</comment>
<feature type="compositionally biased region" description="Basic and acidic residues" evidence="8">
    <location>
        <begin position="16"/>
        <end position="26"/>
    </location>
</feature>
<evidence type="ECO:0000256" key="2">
    <source>
        <dbReference type="ARBA" id="ARBA00022692"/>
    </source>
</evidence>
<evidence type="ECO:0000256" key="6">
    <source>
        <dbReference type="ARBA" id="ARBA00023136"/>
    </source>
</evidence>
<proteinExistence type="inferred from homology"/>
<dbReference type="GO" id="GO:0042392">
    <property type="term" value="F:sphingosine-1-phosphate phosphatase activity"/>
    <property type="evidence" value="ECO:0007669"/>
    <property type="project" value="TreeGrafter"/>
</dbReference>
<evidence type="ECO:0000256" key="9">
    <source>
        <dbReference type="SAM" id="Phobius"/>
    </source>
</evidence>
<dbReference type="PANTHER" id="PTHR14969">
    <property type="entry name" value="SPHINGOSINE-1-PHOSPHATE PHOSPHOHYDROLASE"/>
    <property type="match status" value="1"/>
</dbReference>
<dbReference type="InterPro" id="IPR036938">
    <property type="entry name" value="PAP2/HPO_sf"/>
</dbReference>
<keyword evidence="4" id="KW-0256">Endoplasmic reticulum</keyword>
<evidence type="ECO:0000256" key="8">
    <source>
        <dbReference type="SAM" id="MobiDB-lite"/>
    </source>
</evidence>
<protein>
    <recommendedName>
        <fullName evidence="10">Phosphatidic acid phosphatase type 2/haloperoxidase domain-containing protein</fullName>
    </recommendedName>
</protein>
<dbReference type="GO" id="GO:0005789">
    <property type="term" value="C:endoplasmic reticulum membrane"/>
    <property type="evidence" value="ECO:0007669"/>
    <property type="project" value="UniProtKB-SubCell"/>
</dbReference>
<evidence type="ECO:0000256" key="5">
    <source>
        <dbReference type="ARBA" id="ARBA00022989"/>
    </source>
</evidence>
<dbReference type="AlphaFoldDB" id="A0A7S0AAJ9"/>
<feature type="domain" description="Phosphatidic acid phosphatase type 2/haloperoxidase" evidence="10">
    <location>
        <begin position="143"/>
        <end position="272"/>
    </location>
</feature>
<feature type="transmembrane region" description="Helical" evidence="9">
    <location>
        <begin position="225"/>
        <end position="248"/>
    </location>
</feature>
<evidence type="ECO:0000256" key="7">
    <source>
        <dbReference type="ARBA" id="ARBA00038324"/>
    </source>
</evidence>
<comment type="subcellular location">
    <subcellularLocation>
        <location evidence="1">Endoplasmic reticulum membrane</location>
        <topology evidence="1">Multi-pass membrane protein</topology>
    </subcellularLocation>
</comment>